<protein>
    <submittedName>
        <fullName evidence="1">Uncharacterized protein</fullName>
    </submittedName>
</protein>
<dbReference type="EMBL" id="CM010720">
    <property type="protein sequence ID" value="RZC67002.1"/>
    <property type="molecule type" value="Genomic_DNA"/>
</dbReference>
<name>A0A4Y7K3T4_PAPSO</name>
<gene>
    <name evidence="1" type="ORF">C5167_010693</name>
</gene>
<dbReference type="Gramene" id="RZC67002">
    <property type="protein sequence ID" value="RZC67002"/>
    <property type="gene ID" value="C5167_010693"/>
</dbReference>
<evidence type="ECO:0000313" key="1">
    <source>
        <dbReference type="EMBL" id="RZC67002.1"/>
    </source>
</evidence>
<sequence>MAAYNRDEYSTFILLDSPTLEVGISMCHVDHRKVVIFNFSVQPKLYVQECYSVLGPMAVRSLAMIDRDMDVRLVVFLKLNFICFCINQGQVAEEKQKQKKEAEVAGRESREA</sequence>
<keyword evidence="2" id="KW-1185">Reference proteome</keyword>
<dbReference type="AlphaFoldDB" id="A0A4Y7K3T4"/>
<dbReference type="Proteomes" id="UP000316621">
    <property type="component" value="Chromosome 6"/>
</dbReference>
<organism evidence="1 2">
    <name type="scientific">Papaver somniferum</name>
    <name type="common">Opium poppy</name>
    <dbReference type="NCBI Taxonomy" id="3469"/>
    <lineage>
        <taxon>Eukaryota</taxon>
        <taxon>Viridiplantae</taxon>
        <taxon>Streptophyta</taxon>
        <taxon>Embryophyta</taxon>
        <taxon>Tracheophyta</taxon>
        <taxon>Spermatophyta</taxon>
        <taxon>Magnoliopsida</taxon>
        <taxon>Ranunculales</taxon>
        <taxon>Papaveraceae</taxon>
        <taxon>Papaveroideae</taxon>
        <taxon>Papaver</taxon>
    </lineage>
</organism>
<evidence type="ECO:0000313" key="2">
    <source>
        <dbReference type="Proteomes" id="UP000316621"/>
    </source>
</evidence>
<reference evidence="1 2" key="1">
    <citation type="journal article" date="2018" name="Science">
        <title>The opium poppy genome and morphinan production.</title>
        <authorList>
            <person name="Guo L."/>
            <person name="Winzer T."/>
            <person name="Yang X."/>
            <person name="Li Y."/>
            <person name="Ning Z."/>
            <person name="He Z."/>
            <person name="Teodor R."/>
            <person name="Lu Y."/>
            <person name="Bowser T.A."/>
            <person name="Graham I.A."/>
            <person name="Ye K."/>
        </authorList>
    </citation>
    <scope>NUCLEOTIDE SEQUENCE [LARGE SCALE GENOMIC DNA]</scope>
    <source>
        <strain evidence="2">cv. HN1</strain>
        <tissue evidence="1">Leaves</tissue>
    </source>
</reference>
<proteinExistence type="predicted"/>
<accession>A0A4Y7K3T4</accession>